<keyword evidence="5" id="KW-1185">Reference proteome</keyword>
<dbReference type="EMBL" id="CAMXCT020005449">
    <property type="protein sequence ID" value="CAL1165793.1"/>
    <property type="molecule type" value="Genomic_DNA"/>
</dbReference>
<evidence type="ECO:0000256" key="1">
    <source>
        <dbReference type="SAM" id="MobiDB-lite"/>
    </source>
</evidence>
<dbReference type="Pfam" id="PF00144">
    <property type="entry name" value="Beta-lactamase"/>
    <property type="match status" value="1"/>
</dbReference>
<comment type="caution">
    <text evidence="3">The sequence shown here is derived from an EMBL/GenBank/DDBJ whole genome shotgun (WGS) entry which is preliminary data.</text>
</comment>
<dbReference type="AlphaFoldDB" id="A0A9P1GGM6"/>
<dbReference type="PANTHER" id="PTHR43283:SF3">
    <property type="entry name" value="BETA-LACTAMASE FAMILY PROTEIN (AFU_ORTHOLOGUE AFUA_5G07500)"/>
    <property type="match status" value="1"/>
</dbReference>
<dbReference type="OrthoDB" id="410130at2759"/>
<feature type="compositionally biased region" description="Polar residues" evidence="1">
    <location>
        <begin position="224"/>
        <end position="238"/>
    </location>
</feature>
<gene>
    <name evidence="3" type="ORF">C1SCF055_LOCUS37480</name>
</gene>
<organism evidence="3">
    <name type="scientific">Cladocopium goreaui</name>
    <dbReference type="NCBI Taxonomy" id="2562237"/>
    <lineage>
        <taxon>Eukaryota</taxon>
        <taxon>Sar</taxon>
        <taxon>Alveolata</taxon>
        <taxon>Dinophyceae</taxon>
        <taxon>Suessiales</taxon>
        <taxon>Symbiodiniaceae</taxon>
        <taxon>Cladocopium</taxon>
    </lineage>
</organism>
<dbReference type="Proteomes" id="UP001152797">
    <property type="component" value="Unassembled WGS sequence"/>
</dbReference>
<evidence type="ECO:0000313" key="4">
    <source>
        <dbReference type="EMBL" id="CAL4799730.1"/>
    </source>
</evidence>
<dbReference type="InterPro" id="IPR001466">
    <property type="entry name" value="Beta-lactam-related"/>
</dbReference>
<evidence type="ECO:0000313" key="3">
    <source>
        <dbReference type="EMBL" id="CAI4012418.1"/>
    </source>
</evidence>
<reference evidence="3" key="1">
    <citation type="submission" date="2022-10" db="EMBL/GenBank/DDBJ databases">
        <authorList>
            <person name="Chen Y."/>
            <person name="Dougan E. K."/>
            <person name="Chan C."/>
            <person name="Rhodes N."/>
            <person name="Thang M."/>
        </authorList>
    </citation>
    <scope>NUCLEOTIDE SEQUENCE</scope>
</reference>
<dbReference type="EMBL" id="CAMXCT030005449">
    <property type="protein sequence ID" value="CAL4799730.1"/>
    <property type="molecule type" value="Genomic_DNA"/>
</dbReference>
<dbReference type="SUPFAM" id="SSF56601">
    <property type="entry name" value="beta-lactamase/transpeptidase-like"/>
    <property type="match status" value="1"/>
</dbReference>
<dbReference type="EMBL" id="CAMXCT010005449">
    <property type="protein sequence ID" value="CAI4012418.1"/>
    <property type="molecule type" value="Genomic_DNA"/>
</dbReference>
<accession>A0A9P1GGM6</accession>
<protein>
    <submittedName>
        <fullName evidence="4">Beta-lactamase-related domain-containing protein</fullName>
    </submittedName>
</protein>
<feature type="domain" description="Beta-lactamase-related" evidence="2">
    <location>
        <begin position="4"/>
        <end position="199"/>
    </location>
</feature>
<reference evidence="4 5" key="2">
    <citation type="submission" date="2024-05" db="EMBL/GenBank/DDBJ databases">
        <authorList>
            <person name="Chen Y."/>
            <person name="Shah S."/>
            <person name="Dougan E. K."/>
            <person name="Thang M."/>
            <person name="Chan C."/>
        </authorList>
    </citation>
    <scope>NUCLEOTIDE SEQUENCE [LARGE SCALE GENOMIC DNA]</scope>
</reference>
<evidence type="ECO:0000259" key="2">
    <source>
        <dbReference type="Pfam" id="PF00144"/>
    </source>
</evidence>
<feature type="region of interest" description="Disordered" evidence="1">
    <location>
        <begin position="224"/>
        <end position="246"/>
    </location>
</feature>
<name>A0A9P1GGM6_9DINO</name>
<dbReference type="Gene3D" id="3.40.710.10">
    <property type="entry name" value="DD-peptidase/beta-lactamase superfamily"/>
    <property type="match status" value="1"/>
</dbReference>
<dbReference type="InterPro" id="IPR050789">
    <property type="entry name" value="Diverse_Enzym_Activities"/>
</dbReference>
<dbReference type="PANTHER" id="PTHR43283">
    <property type="entry name" value="BETA-LACTAMASE-RELATED"/>
    <property type="match status" value="1"/>
</dbReference>
<proteinExistence type="predicted"/>
<sequence>MQLVTGQPLRKIIQTRVLEPVGMRDSCFLVPQSKLHQLSTYYRLMRDPVKGNRWLERLDGLKAKDSMYAKGSQAVYRSGGLPAGVPAAGGLWGAGRSTMLFSLRDILLYCQMLLNGGQSLAGHRVLKASTASSLQMDWLRLKEACRTRNPPGWGSPDVGWSPLGNVERYGPHAGALYMGGMSYFWLDPRRKVAAAIMTESYWQVNPLGWKADLDDLEQVIQSAMKGTSSKRQAESQDGSLAKRLKC</sequence>
<evidence type="ECO:0000313" key="5">
    <source>
        <dbReference type="Proteomes" id="UP001152797"/>
    </source>
</evidence>
<dbReference type="InterPro" id="IPR012338">
    <property type="entry name" value="Beta-lactam/transpept-like"/>
</dbReference>